<evidence type="ECO:0000256" key="5">
    <source>
        <dbReference type="SAM" id="Phobius"/>
    </source>
</evidence>
<dbReference type="Proteomes" id="UP000719412">
    <property type="component" value="Unassembled WGS sequence"/>
</dbReference>
<evidence type="ECO:0000256" key="3">
    <source>
        <dbReference type="ARBA" id="ARBA00022525"/>
    </source>
</evidence>
<dbReference type="GO" id="GO:0005576">
    <property type="term" value="C:extracellular region"/>
    <property type="evidence" value="ECO:0007669"/>
    <property type="project" value="UniProtKB-SubCell"/>
</dbReference>
<keyword evidence="5" id="KW-0812">Transmembrane</keyword>
<dbReference type="InterPro" id="IPR017996">
    <property type="entry name" value="MRJP/yellow-related"/>
</dbReference>
<organism evidence="6 7">
    <name type="scientific">Tenebrio molitor</name>
    <name type="common">Yellow mealworm beetle</name>
    <dbReference type="NCBI Taxonomy" id="7067"/>
    <lineage>
        <taxon>Eukaryota</taxon>
        <taxon>Metazoa</taxon>
        <taxon>Ecdysozoa</taxon>
        <taxon>Arthropoda</taxon>
        <taxon>Hexapoda</taxon>
        <taxon>Insecta</taxon>
        <taxon>Pterygota</taxon>
        <taxon>Neoptera</taxon>
        <taxon>Endopterygota</taxon>
        <taxon>Coleoptera</taxon>
        <taxon>Polyphaga</taxon>
        <taxon>Cucujiformia</taxon>
        <taxon>Tenebrionidae</taxon>
        <taxon>Tenebrio</taxon>
    </lineage>
</organism>
<dbReference type="PANTHER" id="PTHR10009:SF18">
    <property type="entry name" value="PROTEIN YELLOW-LIKE PROTEIN"/>
    <property type="match status" value="1"/>
</dbReference>
<gene>
    <name evidence="6" type="ORF">GEV33_010111</name>
</gene>
<protein>
    <submittedName>
        <fullName evidence="6">Uncharacterized protein</fullName>
    </submittedName>
</protein>
<evidence type="ECO:0000256" key="2">
    <source>
        <dbReference type="ARBA" id="ARBA00009127"/>
    </source>
</evidence>
<keyword evidence="7" id="KW-1185">Reference proteome</keyword>
<evidence type="ECO:0000256" key="4">
    <source>
        <dbReference type="ARBA" id="ARBA00022729"/>
    </source>
</evidence>
<keyword evidence="5" id="KW-0472">Membrane</keyword>
<keyword evidence="4" id="KW-0732">Signal</keyword>
<dbReference type="InterPro" id="IPR011042">
    <property type="entry name" value="6-blade_b-propeller_TolB-like"/>
</dbReference>
<evidence type="ECO:0000313" key="7">
    <source>
        <dbReference type="Proteomes" id="UP000719412"/>
    </source>
</evidence>
<name>A0A8J6H694_TENMO</name>
<dbReference type="Pfam" id="PF03022">
    <property type="entry name" value="MRJP"/>
    <property type="match status" value="1"/>
</dbReference>
<sequence>MNSGSTCDAIQNVLSMEIDKDGIMWVLDARRVDNNTDCPPKIVLLDLNDDGKIINNFAVPDALCPHDAGCFLNDIVVDGDHAYISDTTSSDPGIFVYNRRTNEAWKARDETMFGDLEAVNFTAQGVENSQVSNVNGIALCCGGPERDFFFMPQTSLHIYSVSNSILKDRSIATGSNLHNFITDKGTKQGQSGGMMCDTDGNIYYGILPLDAVGKWNVKKPLKTADVVEQNHEIIKWPDSFSIYKNHLYLITNSISKFSKYGVDTIFFLMRSGLAAMLWSTDIKFQAEYQVQHDITPGYVPDSSFDEPHITSFQFTQRDYLNTLSQNYTERISWIANISKQFLSALNENVIPTPNYAAAPRNESCFRTKADISPMANCELSVNLHEFLYICVIFSLQTCKMSVGHVPEGASSSGNEFLIIDHCFVDPATSRRAVRCEPYFSKDNKCHKTVYHNKRLGLLWGLLALATLLIAFVSGSWLYTKEPVTLPNTQVITSISFRIGLWRVCPSVKRVNSSSLRTPSIFLNLHFSKMELLYIIPRLYDNFKEALSYSNIFWKGNCIRVAPKIARFKPIAHIIQGTFEGVDGIRRGHAVNPLEHS</sequence>
<dbReference type="PANTHER" id="PTHR10009">
    <property type="entry name" value="PROTEIN YELLOW-RELATED"/>
    <property type="match status" value="1"/>
</dbReference>
<dbReference type="EMBL" id="JABDTM020025858">
    <property type="protein sequence ID" value="KAH0812680.1"/>
    <property type="molecule type" value="Genomic_DNA"/>
</dbReference>
<keyword evidence="3" id="KW-0964">Secreted</keyword>
<comment type="similarity">
    <text evidence="2">Belongs to the major royal jelly protein family.</text>
</comment>
<evidence type="ECO:0000256" key="1">
    <source>
        <dbReference type="ARBA" id="ARBA00004613"/>
    </source>
</evidence>
<reference evidence="6" key="2">
    <citation type="submission" date="2021-08" db="EMBL/GenBank/DDBJ databases">
        <authorList>
            <person name="Eriksson T."/>
        </authorList>
    </citation>
    <scope>NUCLEOTIDE SEQUENCE</scope>
    <source>
        <strain evidence="6">Stoneville</strain>
        <tissue evidence="6">Whole head</tissue>
    </source>
</reference>
<dbReference type="SUPFAM" id="SSF63829">
    <property type="entry name" value="Calcium-dependent phosphotriesterase"/>
    <property type="match status" value="1"/>
</dbReference>
<keyword evidence="5" id="KW-1133">Transmembrane helix</keyword>
<comment type="subcellular location">
    <subcellularLocation>
        <location evidence="1">Secreted</location>
    </subcellularLocation>
</comment>
<dbReference type="Gene3D" id="1.20.140.150">
    <property type="match status" value="1"/>
</dbReference>
<reference evidence="6" key="1">
    <citation type="journal article" date="2020" name="J Insects Food Feed">
        <title>The yellow mealworm (Tenebrio molitor) genome: a resource for the emerging insects as food and feed industry.</title>
        <authorList>
            <person name="Eriksson T."/>
            <person name="Andere A."/>
            <person name="Kelstrup H."/>
            <person name="Emery V."/>
            <person name="Picard C."/>
        </authorList>
    </citation>
    <scope>NUCLEOTIDE SEQUENCE</scope>
    <source>
        <strain evidence="6">Stoneville</strain>
        <tissue evidence="6">Whole head</tissue>
    </source>
</reference>
<comment type="caution">
    <text evidence="6">The sequence shown here is derived from an EMBL/GenBank/DDBJ whole genome shotgun (WGS) entry which is preliminary data.</text>
</comment>
<proteinExistence type="inferred from homology"/>
<evidence type="ECO:0000313" key="6">
    <source>
        <dbReference type="EMBL" id="KAH0812680.1"/>
    </source>
</evidence>
<dbReference type="Gene3D" id="2.120.10.30">
    <property type="entry name" value="TolB, C-terminal domain"/>
    <property type="match status" value="1"/>
</dbReference>
<feature type="transmembrane region" description="Helical" evidence="5">
    <location>
        <begin position="457"/>
        <end position="478"/>
    </location>
</feature>
<dbReference type="AlphaFoldDB" id="A0A8J6H694"/>
<accession>A0A8J6H694</accession>